<evidence type="ECO:0000313" key="2">
    <source>
        <dbReference type="EMBL" id="KAG9701378.1"/>
    </source>
</evidence>
<reference evidence="2" key="2">
    <citation type="submission" date="2021-08" db="EMBL/GenBank/DDBJ databases">
        <authorList>
            <person name="Gostincar C."/>
            <person name="Sun X."/>
            <person name="Song Z."/>
            <person name="Gunde-Cimerman N."/>
        </authorList>
    </citation>
    <scope>NUCLEOTIDE SEQUENCE</scope>
    <source>
        <strain evidence="2">EXF-9911</strain>
    </source>
</reference>
<organism evidence="2 3">
    <name type="scientific">Aureobasidium melanogenum</name>
    <name type="common">Aureobasidium pullulans var. melanogenum</name>
    <dbReference type="NCBI Taxonomy" id="46634"/>
    <lineage>
        <taxon>Eukaryota</taxon>
        <taxon>Fungi</taxon>
        <taxon>Dikarya</taxon>
        <taxon>Ascomycota</taxon>
        <taxon>Pezizomycotina</taxon>
        <taxon>Dothideomycetes</taxon>
        <taxon>Dothideomycetidae</taxon>
        <taxon>Dothideales</taxon>
        <taxon>Saccotheciaceae</taxon>
        <taxon>Aureobasidium</taxon>
    </lineage>
</organism>
<feature type="non-terminal residue" evidence="2">
    <location>
        <position position="274"/>
    </location>
</feature>
<evidence type="ECO:0000256" key="1">
    <source>
        <dbReference type="SAM" id="MobiDB-lite"/>
    </source>
</evidence>
<dbReference type="Proteomes" id="UP000779574">
    <property type="component" value="Unassembled WGS sequence"/>
</dbReference>
<evidence type="ECO:0000313" key="3">
    <source>
        <dbReference type="Proteomes" id="UP000779574"/>
    </source>
</evidence>
<accession>A0A9P8JFE5</accession>
<sequence>MGPAEDAIETPKPATESATHELSNLPIIEGCSRDNCADSDDEHAPSAAPDPCVGTMEERLELRIGEQTIEQTSVITIHGSVHDIRRCSQKENGTLVAYWHKQPRMLHAKSSIVVELIRVGCSRIRASLKPVLPTIVSMCSLSASAVETFCFASAFVHMLKNLVWHTERPATTFFSSLVMVNNGFWVDRYRSACTPHGNQEDFNLGGFHTEASPPHAYREPLELTDPGERHCSPSSWMSGVQYLVLGSEIMVAGDDDGMRAHSIYRVLETPEIGF</sequence>
<comment type="caution">
    <text evidence="2">The sequence shown here is derived from an EMBL/GenBank/DDBJ whole genome shotgun (WGS) entry which is preliminary data.</text>
</comment>
<name>A0A9P8JFE5_AURME</name>
<proteinExistence type="predicted"/>
<gene>
    <name evidence="2" type="ORF">KCU76_g106</name>
</gene>
<dbReference type="AlphaFoldDB" id="A0A9P8JFE5"/>
<dbReference type="EMBL" id="JAHFXF010000001">
    <property type="protein sequence ID" value="KAG9701378.1"/>
    <property type="molecule type" value="Genomic_DNA"/>
</dbReference>
<protein>
    <submittedName>
        <fullName evidence="2">Uncharacterized protein</fullName>
    </submittedName>
</protein>
<reference evidence="2" key="1">
    <citation type="journal article" date="2021" name="J Fungi (Basel)">
        <title>Virulence traits and population genomics of the black yeast Aureobasidium melanogenum.</title>
        <authorList>
            <person name="Cernosa A."/>
            <person name="Sun X."/>
            <person name="Gostincar C."/>
            <person name="Fang C."/>
            <person name="Gunde-Cimerman N."/>
            <person name="Song Z."/>
        </authorList>
    </citation>
    <scope>NUCLEOTIDE SEQUENCE</scope>
    <source>
        <strain evidence="2">EXF-9911</strain>
    </source>
</reference>
<feature type="region of interest" description="Disordered" evidence="1">
    <location>
        <begin position="1"/>
        <end position="20"/>
    </location>
</feature>